<reference evidence="1 2" key="2">
    <citation type="submission" date="2014-09" db="EMBL/GenBank/DDBJ databases">
        <authorList>
            <consortium name="NBRP consortium"/>
            <person name="Sawabe T."/>
            <person name="Meirelles P."/>
            <person name="Nakanishi M."/>
            <person name="Sayaka M."/>
            <person name="Hattori M."/>
            <person name="Ohkuma M."/>
        </authorList>
    </citation>
    <scope>NUCLEOTIDE SEQUENCE [LARGE SCALE GENOMIC DNA]</scope>
    <source>
        <strain evidence="2">JCM19235</strain>
    </source>
</reference>
<dbReference type="EMBL" id="BBMR01000001">
    <property type="protein sequence ID" value="GAL17424.1"/>
    <property type="molecule type" value="Genomic_DNA"/>
</dbReference>
<name>A0A090RT89_9VIBR</name>
<organism evidence="1 2">
    <name type="scientific">Vibrio maritimus</name>
    <dbReference type="NCBI Taxonomy" id="990268"/>
    <lineage>
        <taxon>Bacteria</taxon>
        <taxon>Pseudomonadati</taxon>
        <taxon>Pseudomonadota</taxon>
        <taxon>Gammaproteobacteria</taxon>
        <taxon>Vibrionales</taxon>
        <taxon>Vibrionaceae</taxon>
        <taxon>Vibrio</taxon>
    </lineage>
</organism>
<reference evidence="1 2" key="1">
    <citation type="submission" date="2014-09" db="EMBL/GenBank/DDBJ databases">
        <title>Vibrio maritimus JCM 19235. (C45) whole genome shotgun sequence.</title>
        <authorList>
            <person name="Sawabe T."/>
            <person name="Meirelles P."/>
            <person name="Nakanishi M."/>
            <person name="Sayaka M."/>
            <person name="Hattori M."/>
            <person name="Ohkuma M."/>
        </authorList>
    </citation>
    <scope>NUCLEOTIDE SEQUENCE [LARGE SCALE GENOMIC DNA]</scope>
    <source>
        <strain evidence="2">JCM19235</strain>
    </source>
</reference>
<protein>
    <submittedName>
        <fullName evidence="1">Uncharacterized protein</fullName>
    </submittedName>
</protein>
<gene>
    <name evidence="1" type="ORF">JCM19235_5973</name>
</gene>
<sequence>MKKSFRQASLSFNSGDNTSAVIYTRMRITDTSGINMDGDIGKQTEVRLDEFALKAQ</sequence>
<dbReference type="Proteomes" id="UP000029228">
    <property type="component" value="Unassembled WGS sequence"/>
</dbReference>
<keyword evidence="2" id="KW-1185">Reference proteome</keyword>
<evidence type="ECO:0000313" key="1">
    <source>
        <dbReference type="EMBL" id="GAL17424.1"/>
    </source>
</evidence>
<evidence type="ECO:0000313" key="2">
    <source>
        <dbReference type="Proteomes" id="UP000029228"/>
    </source>
</evidence>
<proteinExistence type="predicted"/>
<comment type="caution">
    <text evidence="1">The sequence shown here is derived from an EMBL/GenBank/DDBJ whole genome shotgun (WGS) entry which is preliminary data.</text>
</comment>
<accession>A0A090RT89</accession>
<dbReference type="AlphaFoldDB" id="A0A090RT89"/>
<dbReference type="STRING" id="990268.JCM19235_5973"/>